<dbReference type="InterPro" id="IPR058942">
    <property type="entry name" value="AT3G52170-like"/>
</dbReference>
<evidence type="ECO:0000256" key="1">
    <source>
        <dbReference type="SAM" id="MobiDB-lite"/>
    </source>
</evidence>
<feature type="region of interest" description="Disordered" evidence="1">
    <location>
        <begin position="17"/>
        <end position="53"/>
    </location>
</feature>
<sequence length="441" mass="48528">MSIQSMLRRGLTFNHLPKSVRPSGLRGRRPYANNAASAAAAEEPNPDGNKVRGRRLSKKELKALVESFVHEYRAMNAGKFPPFKYTQRQVGGSYYRIRGILQELQYTAKISPSCGGIEHSLGREGIRGSESLTEVGGVIAQTVSEAENDTDLSVASDGCLEAEEESQTSSSVEILSEEVITPGRGSDLDVTQSNIWKVNAEESSYIGLDMEELKKTQFVSIAPGCEMLQGGFDVISHSHDKSEDGKREEAQAHQHDYVSKEKHLHIGETNPASPSSDDTEDITKPDLDDSECKMKQHDETPQADRLDSIAAEKHLPIAETNRVSSSSDDTEDVTKPHLDDSKCKMDQHEEIPQADRLDFVAKEKHLPIAETNRASPSSGDTVVTKSDLDVSKSIVEQHEEIPQADKLSKLADDAEPPKRSTTLWGAMKSFADGIISIFRQQ</sequence>
<dbReference type="PANTHER" id="PTHR34568:SF4">
    <property type="entry name" value="OS02G0638000 PROTEIN"/>
    <property type="match status" value="1"/>
</dbReference>
<dbReference type="Proteomes" id="UP000238479">
    <property type="component" value="Chromosome 7"/>
</dbReference>
<proteinExistence type="predicted"/>
<dbReference type="AlphaFoldDB" id="A0A2P6PC65"/>
<name>A0A2P6PC65_ROSCH</name>
<gene>
    <name evidence="3" type="ORF">RchiOBHm_Chr7g0218101</name>
</gene>
<dbReference type="OrthoDB" id="1930826at2759"/>
<dbReference type="InterPro" id="IPR058941">
    <property type="entry name" value="HTH_AT3G52170-like"/>
</dbReference>
<dbReference type="PANTHER" id="PTHR34568">
    <property type="entry name" value="RRM DOMAIN-CONTAINING PROTEIN"/>
    <property type="match status" value="1"/>
</dbReference>
<protein>
    <recommendedName>
        <fullName evidence="2">AT3G52170-like helix-turn-helix domain-containing protein</fullName>
    </recommendedName>
</protein>
<dbReference type="EMBL" id="PDCK01000045">
    <property type="protein sequence ID" value="PRQ19523.1"/>
    <property type="molecule type" value="Genomic_DNA"/>
</dbReference>
<organism evidence="3 4">
    <name type="scientific">Rosa chinensis</name>
    <name type="common">China rose</name>
    <dbReference type="NCBI Taxonomy" id="74649"/>
    <lineage>
        <taxon>Eukaryota</taxon>
        <taxon>Viridiplantae</taxon>
        <taxon>Streptophyta</taxon>
        <taxon>Embryophyta</taxon>
        <taxon>Tracheophyta</taxon>
        <taxon>Spermatophyta</taxon>
        <taxon>Magnoliopsida</taxon>
        <taxon>eudicotyledons</taxon>
        <taxon>Gunneridae</taxon>
        <taxon>Pentapetalae</taxon>
        <taxon>rosids</taxon>
        <taxon>fabids</taxon>
        <taxon>Rosales</taxon>
        <taxon>Rosaceae</taxon>
        <taxon>Rosoideae</taxon>
        <taxon>Rosoideae incertae sedis</taxon>
        <taxon>Rosa</taxon>
    </lineage>
</organism>
<keyword evidence="4" id="KW-1185">Reference proteome</keyword>
<feature type="region of interest" description="Disordered" evidence="1">
    <location>
        <begin position="235"/>
        <end position="254"/>
    </location>
</feature>
<evidence type="ECO:0000313" key="3">
    <source>
        <dbReference type="EMBL" id="PRQ19523.1"/>
    </source>
</evidence>
<feature type="region of interest" description="Disordered" evidence="1">
    <location>
        <begin position="320"/>
        <end position="342"/>
    </location>
</feature>
<feature type="compositionally biased region" description="Basic and acidic residues" evidence="1">
    <location>
        <begin position="236"/>
        <end position="254"/>
    </location>
</feature>
<accession>A0A2P6PC65</accession>
<feature type="domain" description="AT3G52170-like helix-turn-helix" evidence="2">
    <location>
        <begin position="57"/>
        <end position="106"/>
    </location>
</feature>
<feature type="compositionally biased region" description="Basic and acidic residues" evidence="1">
    <location>
        <begin position="332"/>
        <end position="342"/>
    </location>
</feature>
<evidence type="ECO:0000313" key="4">
    <source>
        <dbReference type="Proteomes" id="UP000238479"/>
    </source>
</evidence>
<reference evidence="3 4" key="1">
    <citation type="journal article" date="2018" name="Nat. Genet.">
        <title>The Rosa genome provides new insights in the design of modern roses.</title>
        <authorList>
            <person name="Bendahmane M."/>
        </authorList>
    </citation>
    <scope>NUCLEOTIDE SEQUENCE [LARGE SCALE GENOMIC DNA]</scope>
    <source>
        <strain evidence="4">cv. Old Blush</strain>
    </source>
</reference>
<feature type="region of interest" description="Disordered" evidence="1">
    <location>
        <begin position="401"/>
        <end position="420"/>
    </location>
</feature>
<dbReference type="Pfam" id="PF25896">
    <property type="entry name" value="HTH_AT3G52170"/>
    <property type="match status" value="1"/>
</dbReference>
<dbReference type="OMA" id="DDSECKM"/>
<feature type="compositionally biased region" description="Basic and acidic residues" evidence="1">
    <location>
        <begin position="281"/>
        <end position="307"/>
    </location>
</feature>
<feature type="compositionally biased region" description="Basic and acidic residues" evidence="1">
    <location>
        <begin position="401"/>
        <end position="418"/>
    </location>
</feature>
<dbReference type="Gramene" id="PRQ19523">
    <property type="protein sequence ID" value="PRQ19523"/>
    <property type="gene ID" value="RchiOBHm_Chr7g0218101"/>
</dbReference>
<evidence type="ECO:0000259" key="2">
    <source>
        <dbReference type="Pfam" id="PF25896"/>
    </source>
</evidence>
<feature type="compositionally biased region" description="Low complexity" evidence="1">
    <location>
        <begin position="32"/>
        <end position="41"/>
    </location>
</feature>
<comment type="caution">
    <text evidence="3">The sequence shown here is derived from an EMBL/GenBank/DDBJ whole genome shotgun (WGS) entry which is preliminary data.</text>
</comment>
<feature type="region of interest" description="Disordered" evidence="1">
    <location>
        <begin position="260"/>
        <end position="307"/>
    </location>
</feature>